<dbReference type="EC" id="5.1.3.1" evidence="3"/>
<accession>A0A3P7RTH5</accession>
<protein>
    <submittedName>
        <fullName evidence="3">Ribulose-phosphate 3-epimerase</fullName>
        <ecNumber evidence="3">5.1.3.1</ecNumber>
    </submittedName>
</protein>
<dbReference type="AlphaFoldDB" id="A0A3P7RTH5"/>
<evidence type="ECO:0000256" key="2">
    <source>
        <dbReference type="ARBA" id="ARBA00023235"/>
    </source>
</evidence>
<sequence>MSRFNKKISPSIMCGDWLNIEKMIYQLEAAKADWIHVDIMDGHYVPNITFGIDMVNQIRRMVDIPLDVHMMAYHPEKFFDRFELDQRDIITVHYEGIENLDQIISMLKKKKVKIGIALKPETDPCVLLPYLNDIYMVLLMMNQPGGYGKSMEAGMIDKIRDTKALIERSGKKVLIEVDGSVSFVLAGEEWSFESI</sequence>
<keyword evidence="2 3" id="KW-0413">Isomerase</keyword>
<gene>
    <name evidence="3" type="ORF">PATL70BA_0326</name>
</gene>
<dbReference type="NCBIfam" id="NF004076">
    <property type="entry name" value="PRK05581.1-4"/>
    <property type="match status" value="1"/>
</dbReference>
<dbReference type="Gene3D" id="3.20.20.70">
    <property type="entry name" value="Aldolase class I"/>
    <property type="match status" value="1"/>
</dbReference>
<dbReference type="PROSITE" id="PS01085">
    <property type="entry name" value="RIBUL_P_3_EPIMER_1"/>
    <property type="match status" value="1"/>
</dbReference>
<keyword evidence="1" id="KW-0479">Metal-binding</keyword>
<evidence type="ECO:0000313" key="3">
    <source>
        <dbReference type="EMBL" id="VDN46172.1"/>
    </source>
</evidence>
<dbReference type="InterPro" id="IPR013785">
    <property type="entry name" value="Aldolase_TIM"/>
</dbReference>
<dbReference type="OrthoDB" id="1645589at2"/>
<dbReference type="EMBL" id="LR130778">
    <property type="protein sequence ID" value="VDN46172.1"/>
    <property type="molecule type" value="Genomic_DNA"/>
</dbReference>
<dbReference type="CDD" id="cd00429">
    <property type="entry name" value="RPE"/>
    <property type="match status" value="1"/>
</dbReference>
<dbReference type="GO" id="GO:0046872">
    <property type="term" value="F:metal ion binding"/>
    <property type="evidence" value="ECO:0007669"/>
    <property type="project" value="UniProtKB-KW"/>
</dbReference>
<dbReference type="PANTHER" id="PTHR11749">
    <property type="entry name" value="RIBULOSE-5-PHOSPHATE-3-EPIMERASE"/>
    <property type="match status" value="1"/>
</dbReference>
<name>A0A3P7RTH5_9FIRM</name>
<dbReference type="RefSeq" id="WP_125135731.1">
    <property type="nucleotide sequence ID" value="NZ_LR130778.1"/>
</dbReference>
<dbReference type="Pfam" id="PF00834">
    <property type="entry name" value="Ribul_P_3_epim"/>
    <property type="match status" value="1"/>
</dbReference>
<dbReference type="KEGG" id="cbar:PATL70BA_0326"/>
<evidence type="ECO:0000256" key="1">
    <source>
        <dbReference type="ARBA" id="ARBA00022723"/>
    </source>
</evidence>
<keyword evidence="4" id="KW-1185">Reference proteome</keyword>
<evidence type="ECO:0000313" key="4">
    <source>
        <dbReference type="Proteomes" id="UP000279029"/>
    </source>
</evidence>
<dbReference type="InterPro" id="IPR011060">
    <property type="entry name" value="RibuloseP-bd_barrel"/>
</dbReference>
<organism evidence="3 4">
    <name type="scientific">Petrocella atlantisensis</name>
    <dbReference type="NCBI Taxonomy" id="2173034"/>
    <lineage>
        <taxon>Bacteria</taxon>
        <taxon>Bacillati</taxon>
        <taxon>Bacillota</taxon>
        <taxon>Clostridia</taxon>
        <taxon>Lachnospirales</taxon>
        <taxon>Vallitaleaceae</taxon>
        <taxon>Petrocella</taxon>
    </lineage>
</organism>
<proteinExistence type="predicted"/>
<dbReference type="InterPro" id="IPR000056">
    <property type="entry name" value="Ribul_P_3_epim-like"/>
</dbReference>
<dbReference type="GO" id="GO:0005975">
    <property type="term" value="P:carbohydrate metabolic process"/>
    <property type="evidence" value="ECO:0007669"/>
    <property type="project" value="InterPro"/>
</dbReference>
<dbReference type="SUPFAM" id="SSF51366">
    <property type="entry name" value="Ribulose-phoshate binding barrel"/>
    <property type="match status" value="1"/>
</dbReference>
<reference evidence="3 4" key="1">
    <citation type="submission" date="2018-09" db="EMBL/GenBank/DDBJ databases">
        <authorList>
            <person name="Postec A."/>
        </authorList>
    </citation>
    <scope>NUCLEOTIDE SEQUENCE [LARGE SCALE GENOMIC DNA]</scope>
    <source>
        <strain evidence="3">70B-A</strain>
    </source>
</reference>
<dbReference type="GO" id="GO:0004750">
    <property type="term" value="F:D-ribulose-phosphate 3-epimerase activity"/>
    <property type="evidence" value="ECO:0007669"/>
    <property type="project" value="UniProtKB-EC"/>
</dbReference>
<dbReference type="Proteomes" id="UP000279029">
    <property type="component" value="Chromosome"/>
</dbReference>